<evidence type="ECO:0000256" key="3">
    <source>
        <dbReference type="PROSITE-ProRule" id="PRU00221"/>
    </source>
</evidence>
<dbReference type="InterPro" id="IPR015943">
    <property type="entry name" value="WD40/YVTN_repeat-like_dom_sf"/>
</dbReference>
<dbReference type="PROSITE" id="PS50896">
    <property type="entry name" value="LISH"/>
    <property type="match status" value="1"/>
</dbReference>
<dbReference type="Gene3D" id="2.130.10.10">
    <property type="entry name" value="YVTN repeat-like/Quinoprotein amine dehydrogenase"/>
    <property type="match status" value="2"/>
</dbReference>
<keyword evidence="7" id="KW-1185">Reference proteome</keyword>
<gene>
    <name evidence="6" type="ORF">DH2020_022720</name>
</gene>
<dbReference type="PROSITE" id="PS50082">
    <property type="entry name" value="WD_REPEATS_2"/>
    <property type="match status" value="3"/>
</dbReference>
<dbReference type="InterPro" id="IPR019775">
    <property type="entry name" value="WD40_repeat_CS"/>
</dbReference>
<reference evidence="6 7" key="1">
    <citation type="journal article" date="2021" name="Comput. Struct. Biotechnol. J.">
        <title>De novo genome assembly of the potent medicinal plant Rehmannia glutinosa using nanopore technology.</title>
        <authorList>
            <person name="Ma L."/>
            <person name="Dong C."/>
            <person name="Song C."/>
            <person name="Wang X."/>
            <person name="Zheng X."/>
            <person name="Niu Y."/>
            <person name="Chen S."/>
            <person name="Feng W."/>
        </authorList>
    </citation>
    <scope>NUCLEOTIDE SEQUENCE [LARGE SCALE GENOMIC DNA]</scope>
    <source>
        <strain evidence="6">DH-2019</strain>
    </source>
</reference>
<dbReference type="InterPro" id="IPR006594">
    <property type="entry name" value="LisH"/>
</dbReference>
<feature type="repeat" description="WD" evidence="3">
    <location>
        <begin position="307"/>
        <end position="340"/>
    </location>
</feature>
<evidence type="ECO:0000256" key="4">
    <source>
        <dbReference type="SAM" id="MobiDB-lite"/>
    </source>
</evidence>
<proteinExistence type="predicted"/>
<comment type="caution">
    <text evidence="6">The sequence shown here is derived from an EMBL/GenBank/DDBJ whole genome shotgun (WGS) entry which is preliminary data.</text>
</comment>
<dbReference type="SMART" id="SM00668">
    <property type="entry name" value="CTLH"/>
    <property type="match status" value="1"/>
</dbReference>
<dbReference type="Pfam" id="PF00400">
    <property type="entry name" value="WD40"/>
    <property type="match status" value="5"/>
</dbReference>
<feature type="domain" description="CTLH" evidence="5">
    <location>
        <begin position="95"/>
        <end position="152"/>
    </location>
</feature>
<feature type="repeat" description="WD" evidence="3">
    <location>
        <begin position="613"/>
        <end position="655"/>
    </location>
</feature>
<sequence length="817" mass="91099">MGGVEDDEPPSKRVKVSSGESGGLSNGISVRDQGSCSISDSMARLLASQEDDEVVGSRGVIKKVELVRIIAEALYSLGYSKTGARLEEESGIPLHSSLVDLFVQQILDGQWDESVTTLHEIDLTDESITKLASFVILEQKFFELLDGGKVMDALKTLRNEIAPLCVNGDRVRELSYVIVSPSQNLLERTSGQESRLKSRKKLLEELQKLLPPTVIIPENRLVHLVEQALDLQRDACRFHNSSVAEMSLLTDHQCGRDRIPCQTLQNSLLLIPDPRGSNNQELNSSRWINGFGVVLPITGLESAAPILQEHSDEVWFLQFSHNGKYLASSSGDCLVIIWEMVHRMISVAIRGPYITKGSRDLPKLSVKAAAREIEVGLSDNELKFHNTSVKVNGQVSVRHRLSGHQKPVSYISWSPDDHQLLTCGMEETVRRWDITSGDCLQVYEKSGLGFVSCGWAADGKSIFSGVTDKSISMWDLEGKELECWKGQRTVRIADLGITTDGKELITVCKENTILLFNWETKSEKFIEENQNITSFALSEDRKFLLLSLWNEELHLWNIDGCPKLVAKYKGHKRSRYVVRSCFGGLEQSFIASGSEDSQVYIWHRLSGELVLTLAGHTGAVNCVSWNPANPHMLASASDDRTIRIWGLNRVNLNYNGTNSDAVHCCNGKKAERDENDEKPAQLCSAMSLLNAFITSAFSSIYRILFILRSSGLPFSNSRARKARKKSGLKIPARWASPKSPTFLSKFHQRFRILAGMLHPLGPTLPCKPPPVFLPFPTKLTKTFTDLTIKPISLLYIHTHREHMIHPHRSIPQAAATP</sequence>
<dbReference type="PROSITE" id="PS00678">
    <property type="entry name" value="WD_REPEATS_1"/>
    <property type="match status" value="2"/>
</dbReference>
<name>A0ABR0W4V6_REHGL</name>
<dbReference type="PROSITE" id="PS50294">
    <property type="entry name" value="WD_REPEATS_REGION"/>
    <property type="match status" value="3"/>
</dbReference>
<dbReference type="Pfam" id="PF23627">
    <property type="entry name" value="LisH_WDR26"/>
    <property type="match status" value="1"/>
</dbReference>
<dbReference type="CDD" id="cd00200">
    <property type="entry name" value="WD40"/>
    <property type="match status" value="1"/>
</dbReference>
<dbReference type="SMART" id="SM00320">
    <property type="entry name" value="WD40"/>
    <property type="match status" value="7"/>
</dbReference>
<keyword evidence="2" id="KW-0677">Repeat</keyword>
<protein>
    <recommendedName>
        <fullName evidence="5">CTLH domain-containing protein</fullName>
    </recommendedName>
</protein>
<dbReference type="PROSITE" id="PS50897">
    <property type="entry name" value="CTLH"/>
    <property type="match status" value="1"/>
</dbReference>
<feature type="repeat" description="WD" evidence="3">
    <location>
        <begin position="401"/>
        <end position="442"/>
    </location>
</feature>
<dbReference type="PANTHER" id="PTHR22838:SF0">
    <property type="entry name" value="WD REPEAT-CONTAINING PROTEIN 26"/>
    <property type="match status" value="1"/>
</dbReference>
<dbReference type="InterPro" id="IPR001680">
    <property type="entry name" value="WD40_rpt"/>
</dbReference>
<dbReference type="SUPFAM" id="SSF50978">
    <property type="entry name" value="WD40 repeat-like"/>
    <property type="match status" value="1"/>
</dbReference>
<evidence type="ECO:0000256" key="2">
    <source>
        <dbReference type="ARBA" id="ARBA00022737"/>
    </source>
</evidence>
<dbReference type="EMBL" id="JABTTQ020000013">
    <property type="protein sequence ID" value="KAK6142372.1"/>
    <property type="molecule type" value="Genomic_DNA"/>
</dbReference>
<feature type="region of interest" description="Disordered" evidence="4">
    <location>
        <begin position="1"/>
        <end position="33"/>
    </location>
</feature>
<evidence type="ECO:0000256" key="1">
    <source>
        <dbReference type="ARBA" id="ARBA00022574"/>
    </source>
</evidence>
<accession>A0ABR0W4V6</accession>
<dbReference type="Proteomes" id="UP001318860">
    <property type="component" value="Unassembled WGS sequence"/>
</dbReference>
<organism evidence="6 7">
    <name type="scientific">Rehmannia glutinosa</name>
    <name type="common">Chinese foxglove</name>
    <dbReference type="NCBI Taxonomy" id="99300"/>
    <lineage>
        <taxon>Eukaryota</taxon>
        <taxon>Viridiplantae</taxon>
        <taxon>Streptophyta</taxon>
        <taxon>Embryophyta</taxon>
        <taxon>Tracheophyta</taxon>
        <taxon>Spermatophyta</taxon>
        <taxon>Magnoliopsida</taxon>
        <taxon>eudicotyledons</taxon>
        <taxon>Gunneridae</taxon>
        <taxon>Pentapetalae</taxon>
        <taxon>asterids</taxon>
        <taxon>lamiids</taxon>
        <taxon>Lamiales</taxon>
        <taxon>Orobanchaceae</taxon>
        <taxon>Rehmannieae</taxon>
        <taxon>Rehmannia</taxon>
    </lineage>
</organism>
<dbReference type="InterPro" id="IPR051350">
    <property type="entry name" value="WD_repeat-ST_regulator"/>
</dbReference>
<dbReference type="SMART" id="SM00667">
    <property type="entry name" value="LisH"/>
    <property type="match status" value="1"/>
</dbReference>
<evidence type="ECO:0000313" key="6">
    <source>
        <dbReference type="EMBL" id="KAK6142372.1"/>
    </source>
</evidence>
<evidence type="ECO:0000259" key="5">
    <source>
        <dbReference type="PROSITE" id="PS50897"/>
    </source>
</evidence>
<dbReference type="InterPro" id="IPR036322">
    <property type="entry name" value="WD40_repeat_dom_sf"/>
</dbReference>
<keyword evidence="1 3" id="KW-0853">WD repeat</keyword>
<evidence type="ECO:0000313" key="7">
    <source>
        <dbReference type="Proteomes" id="UP001318860"/>
    </source>
</evidence>
<dbReference type="PANTHER" id="PTHR22838">
    <property type="entry name" value="WD REPEAT PROTEIN 26-RELATED"/>
    <property type="match status" value="1"/>
</dbReference>
<dbReference type="InterPro" id="IPR006595">
    <property type="entry name" value="CTLH_C"/>
</dbReference>